<gene>
    <name evidence="1" type="ORF">OMM_15197</name>
</gene>
<proteinExistence type="predicted"/>
<evidence type="ECO:0000313" key="2">
    <source>
        <dbReference type="Proteomes" id="UP000189670"/>
    </source>
</evidence>
<dbReference type="EMBL" id="ATBP01003506">
    <property type="protein sequence ID" value="ETR64880.1"/>
    <property type="molecule type" value="Genomic_DNA"/>
</dbReference>
<dbReference type="SUPFAM" id="SSF56672">
    <property type="entry name" value="DNA/RNA polymerases"/>
    <property type="match status" value="1"/>
</dbReference>
<name>A0A1V1NQM7_9BACT</name>
<keyword evidence="1" id="KW-0808">Transferase</keyword>
<accession>A0A1V1NQM7</accession>
<sequence>MSKLILEVASPEVLNDSWKRLKNDMAMWSEGLSKQDMKNNIVYHLTRLADDLKTGKYQPSNVRYATVAKADGKKRTISAFTLRDKVVQRAVLTVIEKY</sequence>
<dbReference type="AlphaFoldDB" id="A0A1V1NQM7"/>
<feature type="non-terminal residue" evidence="1">
    <location>
        <position position="98"/>
    </location>
</feature>
<keyword evidence="1" id="KW-0548">Nucleotidyltransferase</keyword>
<organism evidence="1 2">
    <name type="scientific">Candidatus Magnetoglobus multicellularis str. Araruama</name>
    <dbReference type="NCBI Taxonomy" id="890399"/>
    <lineage>
        <taxon>Bacteria</taxon>
        <taxon>Pseudomonadati</taxon>
        <taxon>Thermodesulfobacteriota</taxon>
        <taxon>Desulfobacteria</taxon>
        <taxon>Desulfobacterales</taxon>
        <taxon>Desulfobacteraceae</taxon>
        <taxon>Candidatus Magnetoglobus</taxon>
    </lineage>
</organism>
<keyword evidence="1" id="KW-0695">RNA-directed DNA polymerase</keyword>
<dbReference type="GO" id="GO:0003964">
    <property type="term" value="F:RNA-directed DNA polymerase activity"/>
    <property type="evidence" value="ECO:0007669"/>
    <property type="project" value="UniProtKB-KW"/>
</dbReference>
<comment type="caution">
    <text evidence="1">The sequence shown here is derived from an EMBL/GenBank/DDBJ whole genome shotgun (WGS) entry which is preliminary data.</text>
</comment>
<protein>
    <submittedName>
        <fullName evidence="1">Reverse transcriptase/maturase</fullName>
    </submittedName>
</protein>
<evidence type="ECO:0000313" key="1">
    <source>
        <dbReference type="EMBL" id="ETR64880.1"/>
    </source>
</evidence>
<dbReference type="InterPro" id="IPR043502">
    <property type="entry name" value="DNA/RNA_pol_sf"/>
</dbReference>
<dbReference type="Proteomes" id="UP000189670">
    <property type="component" value="Unassembled WGS sequence"/>
</dbReference>
<reference evidence="2" key="1">
    <citation type="submission" date="2012-11" db="EMBL/GenBank/DDBJ databases">
        <authorList>
            <person name="Lucero-Rivera Y.E."/>
            <person name="Tovar-Ramirez D."/>
        </authorList>
    </citation>
    <scope>NUCLEOTIDE SEQUENCE [LARGE SCALE GENOMIC DNA]</scope>
    <source>
        <strain evidence="2">Araruama</strain>
    </source>
</reference>